<feature type="domain" description="Aldehyde dehydrogenase" evidence="5">
    <location>
        <begin position="13"/>
        <end position="462"/>
    </location>
</feature>
<dbReference type="FunFam" id="3.40.605.10:FF:000007">
    <property type="entry name" value="NAD/NADP-dependent betaine aldehyde dehydrogenase"/>
    <property type="match status" value="1"/>
</dbReference>
<dbReference type="Proteomes" id="UP000067448">
    <property type="component" value="Unassembled WGS sequence"/>
</dbReference>
<dbReference type="FunFam" id="3.40.605.10:FF:000026">
    <property type="entry name" value="Aldehyde dehydrogenase, putative"/>
    <property type="match status" value="1"/>
</dbReference>
<dbReference type="InterPro" id="IPR016163">
    <property type="entry name" value="Ald_DH_C"/>
</dbReference>
<evidence type="ECO:0000259" key="5">
    <source>
        <dbReference type="Pfam" id="PF00171"/>
    </source>
</evidence>
<evidence type="ECO:0000313" key="7">
    <source>
        <dbReference type="Proteomes" id="UP000067448"/>
    </source>
</evidence>
<dbReference type="AlphaFoldDB" id="A0A100JU61"/>
<dbReference type="CDD" id="cd07138">
    <property type="entry name" value="ALDH_CddD_SSP0762"/>
    <property type="match status" value="1"/>
</dbReference>
<accession>A0A100JU61</accession>
<comment type="similarity">
    <text evidence="1 4">Belongs to the aldehyde dehydrogenase family.</text>
</comment>
<keyword evidence="2 4" id="KW-0560">Oxidoreductase</keyword>
<dbReference type="EMBL" id="BCMM01000033">
    <property type="protein sequence ID" value="GAQ65744.1"/>
    <property type="molecule type" value="Genomic_DNA"/>
</dbReference>
<sequence>MTDIKCHYIDGRWCPPTTADRIPVIDPATHLVVGSAPAGGAADVDAAVAAARAAFPSWAATPRAERARLLGALGELLRSHAGELARLIETEMGAPRAFALSEHVGTPIAIIDDHVAGLAHEPDEERIGHSLITREPIGVVAAILPWNYPLYQLVAKIVPALAAGCTVVAKPAELTPLATCRFTELLDEVGLPAGVFNLVFGTGPVVGDAMSRHPDVDMVSFTGSTRAGALVGRAAAATVKRVALELGGKSAGLVTPDADLEQAVTATVRYCMTNSGQCCNAWTRLIVPRSARDDVARIAARVAAEIEPELGPLVSRDQYDRVQSHIAAGLDAGATLITGGLGHPDNRPDGNYAKVTVFGDVTPEMAIAREEIFGPVLVILSYDTLDEAITLANDSPYGLHGGVWAATAESGLAIARRLRTGQVDVNGAEFNIAAPFGGYKQSGNGRELGRHGLEEFLETKAIQLP</sequence>
<comment type="caution">
    <text evidence="6">The sequence shown here is derived from an EMBL/GenBank/DDBJ whole genome shotgun (WGS) entry which is preliminary data.</text>
</comment>
<dbReference type="InterPro" id="IPR029510">
    <property type="entry name" value="Ald_DH_CS_GLU"/>
</dbReference>
<evidence type="ECO:0000256" key="1">
    <source>
        <dbReference type="ARBA" id="ARBA00009986"/>
    </source>
</evidence>
<protein>
    <submittedName>
        <fullName evidence="6">3-succinoylsemialdehyde-pyridine dehydrogenase</fullName>
        <ecNumber evidence="6">1.2.1.83</ecNumber>
    </submittedName>
</protein>
<evidence type="ECO:0000256" key="2">
    <source>
        <dbReference type="ARBA" id="ARBA00023002"/>
    </source>
</evidence>
<feature type="active site" evidence="3">
    <location>
        <position position="245"/>
    </location>
</feature>
<dbReference type="Gene3D" id="3.40.605.10">
    <property type="entry name" value="Aldehyde Dehydrogenase, Chain A, domain 1"/>
    <property type="match status" value="1"/>
</dbReference>
<dbReference type="SUPFAM" id="SSF53720">
    <property type="entry name" value="ALDH-like"/>
    <property type="match status" value="1"/>
</dbReference>
<dbReference type="Gene3D" id="3.40.309.10">
    <property type="entry name" value="Aldehyde Dehydrogenase, Chain A, domain 2"/>
    <property type="match status" value="1"/>
</dbReference>
<dbReference type="InterPro" id="IPR016162">
    <property type="entry name" value="Ald_DH_N"/>
</dbReference>
<dbReference type="Pfam" id="PF00171">
    <property type="entry name" value="Aldedh"/>
    <property type="match status" value="1"/>
</dbReference>
<reference evidence="7" key="1">
    <citation type="submission" date="2015-11" db="EMBL/GenBank/DDBJ databases">
        <authorList>
            <consortium name="Cross-ministerial Strategic Innovation Promotion Program (SIP) consortium"/>
            <person name="Tomihama T."/>
            <person name="Ikenaga M."/>
            <person name="Sakai M."/>
            <person name="Okubo T."/>
            <person name="Ikeda S."/>
        </authorList>
    </citation>
    <scope>NUCLEOTIDE SEQUENCE [LARGE SCALE GENOMIC DNA]</scope>
    <source>
        <strain evidence="7">S58</strain>
    </source>
</reference>
<reference evidence="7" key="3">
    <citation type="submission" date="2016-02" db="EMBL/GenBank/DDBJ databases">
        <title>Draft genome of pathogenic Streptomyces sp. in Japan.</title>
        <authorList>
            <person name="Tomihama T."/>
            <person name="Ikenaga M."/>
            <person name="Sakai M."/>
            <person name="Okubo T."/>
            <person name="Ikeda S."/>
        </authorList>
    </citation>
    <scope>NUCLEOTIDE SEQUENCE [LARGE SCALE GENOMIC DNA]</scope>
    <source>
        <strain evidence="7">S58</strain>
    </source>
</reference>
<dbReference type="PROSITE" id="PS00687">
    <property type="entry name" value="ALDEHYDE_DEHYDR_GLU"/>
    <property type="match status" value="1"/>
</dbReference>
<dbReference type="OrthoDB" id="6882680at2"/>
<proteinExistence type="inferred from homology"/>
<dbReference type="InterPro" id="IPR015590">
    <property type="entry name" value="Aldehyde_DH_dom"/>
</dbReference>
<dbReference type="GO" id="GO:0016620">
    <property type="term" value="F:oxidoreductase activity, acting on the aldehyde or oxo group of donors, NAD or NADP as acceptor"/>
    <property type="evidence" value="ECO:0007669"/>
    <property type="project" value="InterPro"/>
</dbReference>
<dbReference type="PANTHER" id="PTHR42804">
    <property type="entry name" value="ALDEHYDE DEHYDROGENASE"/>
    <property type="match status" value="1"/>
</dbReference>
<dbReference type="PANTHER" id="PTHR42804:SF1">
    <property type="entry name" value="ALDEHYDE DEHYDROGENASE-RELATED"/>
    <property type="match status" value="1"/>
</dbReference>
<evidence type="ECO:0000313" key="6">
    <source>
        <dbReference type="EMBL" id="GAQ65744.1"/>
    </source>
</evidence>
<dbReference type="EC" id="1.2.1.83" evidence="6"/>
<dbReference type="InterPro" id="IPR016161">
    <property type="entry name" value="Ald_DH/histidinol_DH"/>
</dbReference>
<organism evidence="6 7">
    <name type="scientific">Streptomyces scabiei</name>
    <dbReference type="NCBI Taxonomy" id="1930"/>
    <lineage>
        <taxon>Bacteria</taxon>
        <taxon>Bacillati</taxon>
        <taxon>Actinomycetota</taxon>
        <taxon>Actinomycetes</taxon>
        <taxon>Kitasatosporales</taxon>
        <taxon>Streptomycetaceae</taxon>
        <taxon>Streptomyces</taxon>
    </lineage>
</organism>
<evidence type="ECO:0000256" key="4">
    <source>
        <dbReference type="RuleBase" id="RU003345"/>
    </source>
</evidence>
<evidence type="ECO:0000256" key="3">
    <source>
        <dbReference type="PROSITE-ProRule" id="PRU10007"/>
    </source>
</evidence>
<name>A0A100JU61_STRSC</name>
<reference evidence="6 7" key="2">
    <citation type="journal article" date="2016" name="Genome Announc.">
        <title>Draft Genome Sequences of Streptomyces scabiei S58, Streptomyces turgidiscabies T45, and Streptomyces acidiscabies a10, the Pathogens of Potato Common Scab, Isolated in Japan.</title>
        <authorList>
            <person name="Tomihama T."/>
            <person name="Nishi Y."/>
            <person name="Sakai M."/>
            <person name="Ikenaga M."/>
            <person name="Okubo T."/>
            <person name="Ikeda S."/>
        </authorList>
    </citation>
    <scope>NUCLEOTIDE SEQUENCE [LARGE SCALE GENOMIC DNA]</scope>
    <source>
        <strain evidence="6 7">S58</strain>
    </source>
</reference>
<gene>
    <name evidence="6" type="primary">ald_3</name>
    <name evidence="6" type="ORF">SsS58_06159</name>
</gene>